<dbReference type="InterPro" id="IPR002401">
    <property type="entry name" value="Cyt_P450_E_grp-I"/>
</dbReference>
<dbReference type="InterPro" id="IPR050364">
    <property type="entry name" value="Cytochrome_P450_fung"/>
</dbReference>
<evidence type="ECO:0000256" key="1">
    <source>
        <dbReference type="ARBA" id="ARBA00001971"/>
    </source>
</evidence>
<feature type="signal peptide" evidence="11">
    <location>
        <begin position="1"/>
        <end position="25"/>
    </location>
</feature>
<evidence type="ECO:0000256" key="4">
    <source>
        <dbReference type="ARBA" id="ARBA00022617"/>
    </source>
</evidence>
<evidence type="ECO:0000256" key="2">
    <source>
        <dbReference type="ARBA" id="ARBA00005179"/>
    </source>
</evidence>
<dbReference type="STRING" id="930991.A0A0D0ED19"/>
<dbReference type="Gene3D" id="1.10.630.10">
    <property type="entry name" value="Cytochrome P450"/>
    <property type="match status" value="1"/>
</dbReference>
<dbReference type="PRINTS" id="PR00463">
    <property type="entry name" value="EP450I"/>
</dbReference>
<dbReference type="PROSITE" id="PS00086">
    <property type="entry name" value="CYTOCHROME_P450"/>
    <property type="match status" value="1"/>
</dbReference>
<evidence type="ECO:0000256" key="11">
    <source>
        <dbReference type="SAM" id="SignalP"/>
    </source>
</evidence>
<sequence length="504" mass="56858">MLWLDALLAAFALFLVRHVLKPKQSLPFPPGPKPVPIIGNFLDVPDEKSWETFSKWRKQYGDIISIEVLGRRIVILNSSKHAIELLEKRSLKSSNRPNFVLAGEMIGWKNTLVISQYGDRFKEFRKKVHRVIGTRSILETYYHHVERQGYRFLKRLLDAPEDFADHVRWMAGAIILVISHGYEVQDEGDPYLATAEDALSYFSLTTSAEPFLVDTLPFLRYLPSWFPGTSFHKIAKDGHRALEEMASKPYEAVKAQVAEGRALPSFTAELIGAKTLSPEEEHVIKWAGHTLFGAGSDTTVSAGKVFFLLMTLYPEVQSKAQTEIDAVVGLERLPTIQDREQLPYINALTVELLRWFTIAPLGITHVTTVDDVYEGYFIPKGSYIFPNMWQMMHDPDVYPDPFLFKPERFAPGEGQEPEADPHNGIFGFGRRQCPGIAFAEMAVFAQVSMVLAVFNISKAIDDGKEIEPSQGRTTGTISHPLPFRCSIKPRSQKAVGLIQEELVH</sequence>
<dbReference type="InterPro" id="IPR036396">
    <property type="entry name" value="Cyt_P450_sf"/>
</dbReference>
<dbReference type="GO" id="GO:0005506">
    <property type="term" value="F:iron ion binding"/>
    <property type="evidence" value="ECO:0007669"/>
    <property type="project" value="InterPro"/>
</dbReference>
<dbReference type="Proteomes" id="UP000054538">
    <property type="component" value="Unassembled WGS sequence"/>
</dbReference>
<evidence type="ECO:0000256" key="8">
    <source>
        <dbReference type="ARBA" id="ARBA00023033"/>
    </source>
</evidence>
<keyword evidence="13" id="KW-1185">Reference proteome</keyword>
<organism evidence="12 13">
    <name type="scientific">Paxillus rubicundulus Ve08.2h10</name>
    <dbReference type="NCBI Taxonomy" id="930991"/>
    <lineage>
        <taxon>Eukaryota</taxon>
        <taxon>Fungi</taxon>
        <taxon>Dikarya</taxon>
        <taxon>Basidiomycota</taxon>
        <taxon>Agaricomycotina</taxon>
        <taxon>Agaricomycetes</taxon>
        <taxon>Agaricomycetidae</taxon>
        <taxon>Boletales</taxon>
        <taxon>Paxilineae</taxon>
        <taxon>Paxillaceae</taxon>
        <taxon>Paxillus</taxon>
    </lineage>
</organism>
<feature type="chain" id="PRO_5002209034" description="Cytochrome P450" evidence="11">
    <location>
        <begin position="26"/>
        <end position="504"/>
    </location>
</feature>
<dbReference type="PANTHER" id="PTHR46300">
    <property type="entry name" value="P450, PUTATIVE (EUROFUNG)-RELATED-RELATED"/>
    <property type="match status" value="1"/>
</dbReference>
<dbReference type="HOGENOM" id="CLU_001570_2_3_1"/>
<evidence type="ECO:0008006" key="14">
    <source>
        <dbReference type="Google" id="ProtNLM"/>
    </source>
</evidence>
<evidence type="ECO:0000256" key="9">
    <source>
        <dbReference type="PIRSR" id="PIRSR602401-1"/>
    </source>
</evidence>
<dbReference type="AlphaFoldDB" id="A0A0D0ED19"/>
<dbReference type="GO" id="GO:0016705">
    <property type="term" value="F:oxidoreductase activity, acting on paired donors, with incorporation or reduction of molecular oxygen"/>
    <property type="evidence" value="ECO:0007669"/>
    <property type="project" value="InterPro"/>
</dbReference>
<feature type="binding site" description="axial binding residue" evidence="9">
    <location>
        <position position="433"/>
    </location>
    <ligand>
        <name>heme</name>
        <dbReference type="ChEBI" id="CHEBI:30413"/>
    </ligand>
    <ligandPart>
        <name>Fe</name>
        <dbReference type="ChEBI" id="CHEBI:18248"/>
    </ligandPart>
</feature>
<comment type="similarity">
    <text evidence="3 10">Belongs to the cytochrome P450 family.</text>
</comment>
<evidence type="ECO:0000256" key="3">
    <source>
        <dbReference type="ARBA" id="ARBA00010617"/>
    </source>
</evidence>
<dbReference type="CDD" id="cd11065">
    <property type="entry name" value="CYP64-like"/>
    <property type="match status" value="1"/>
</dbReference>
<evidence type="ECO:0000313" key="12">
    <source>
        <dbReference type="EMBL" id="KIL00351.1"/>
    </source>
</evidence>
<evidence type="ECO:0000313" key="13">
    <source>
        <dbReference type="Proteomes" id="UP000054538"/>
    </source>
</evidence>
<accession>A0A0D0ED19</accession>
<name>A0A0D0ED19_9AGAM</name>
<dbReference type="OrthoDB" id="2789670at2759"/>
<keyword evidence="11" id="KW-0732">Signal</keyword>
<dbReference type="InterPro" id="IPR017972">
    <property type="entry name" value="Cyt_P450_CS"/>
</dbReference>
<comment type="cofactor">
    <cofactor evidence="1 9">
        <name>heme</name>
        <dbReference type="ChEBI" id="CHEBI:30413"/>
    </cofactor>
</comment>
<keyword evidence="8 10" id="KW-0503">Monooxygenase</keyword>
<proteinExistence type="inferred from homology"/>
<gene>
    <name evidence="12" type="ORF">PAXRUDRAFT_8298</name>
</gene>
<dbReference type="InterPro" id="IPR001128">
    <property type="entry name" value="Cyt_P450"/>
</dbReference>
<evidence type="ECO:0000256" key="5">
    <source>
        <dbReference type="ARBA" id="ARBA00022723"/>
    </source>
</evidence>
<keyword evidence="7 9" id="KW-0408">Iron</keyword>
<protein>
    <recommendedName>
        <fullName evidence="14">Cytochrome P450</fullName>
    </recommendedName>
</protein>
<dbReference type="SUPFAM" id="SSF48264">
    <property type="entry name" value="Cytochrome P450"/>
    <property type="match status" value="1"/>
</dbReference>
<dbReference type="GO" id="GO:0020037">
    <property type="term" value="F:heme binding"/>
    <property type="evidence" value="ECO:0007669"/>
    <property type="project" value="InterPro"/>
</dbReference>
<reference evidence="12 13" key="1">
    <citation type="submission" date="2014-04" db="EMBL/GenBank/DDBJ databases">
        <authorList>
            <consortium name="DOE Joint Genome Institute"/>
            <person name="Kuo A."/>
            <person name="Kohler A."/>
            <person name="Jargeat P."/>
            <person name="Nagy L.G."/>
            <person name="Floudas D."/>
            <person name="Copeland A."/>
            <person name="Barry K.W."/>
            <person name="Cichocki N."/>
            <person name="Veneault-Fourrey C."/>
            <person name="LaButti K."/>
            <person name="Lindquist E.A."/>
            <person name="Lipzen A."/>
            <person name="Lundell T."/>
            <person name="Morin E."/>
            <person name="Murat C."/>
            <person name="Sun H."/>
            <person name="Tunlid A."/>
            <person name="Henrissat B."/>
            <person name="Grigoriev I.V."/>
            <person name="Hibbett D.S."/>
            <person name="Martin F."/>
            <person name="Nordberg H.P."/>
            <person name="Cantor M.N."/>
            <person name="Hua S.X."/>
        </authorList>
    </citation>
    <scope>NUCLEOTIDE SEQUENCE [LARGE SCALE GENOMIC DNA]</scope>
    <source>
        <strain evidence="12 13">Ve08.2h10</strain>
    </source>
</reference>
<keyword evidence="4 9" id="KW-0349">Heme</keyword>
<reference evidence="13" key="2">
    <citation type="submission" date="2015-01" db="EMBL/GenBank/DDBJ databases">
        <title>Evolutionary Origins and Diversification of the Mycorrhizal Mutualists.</title>
        <authorList>
            <consortium name="DOE Joint Genome Institute"/>
            <consortium name="Mycorrhizal Genomics Consortium"/>
            <person name="Kohler A."/>
            <person name="Kuo A."/>
            <person name="Nagy L.G."/>
            <person name="Floudas D."/>
            <person name="Copeland A."/>
            <person name="Barry K.W."/>
            <person name="Cichocki N."/>
            <person name="Veneault-Fourrey C."/>
            <person name="LaButti K."/>
            <person name="Lindquist E.A."/>
            <person name="Lipzen A."/>
            <person name="Lundell T."/>
            <person name="Morin E."/>
            <person name="Murat C."/>
            <person name="Riley R."/>
            <person name="Ohm R."/>
            <person name="Sun H."/>
            <person name="Tunlid A."/>
            <person name="Henrissat B."/>
            <person name="Grigoriev I.V."/>
            <person name="Hibbett D.S."/>
            <person name="Martin F."/>
        </authorList>
    </citation>
    <scope>NUCLEOTIDE SEQUENCE [LARGE SCALE GENOMIC DNA]</scope>
    <source>
        <strain evidence="13">Ve08.2h10</strain>
    </source>
</reference>
<comment type="pathway">
    <text evidence="2">Secondary metabolite biosynthesis.</text>
</comment>
<evidence type="ECO:0000256" key="6">
    <source>
        <dbReference type="ARBA" id="ARBA00023002"/>
    </source>
</evidence>
<dbReference type="PANTHER" id="PTHR46300:SF7">
    <property type="entry name" value="P450, PUTATIVE (EUROFUNG)-RELATED"/>
    <property type="match status" value="1"/>
</dbReference>
<dbReference type="InParanoid" id="A0A0D0ED19"/>
<dbReference type="GO" id="GO:0004497">
    <property type="term" value="F:monooxygenase activity"/>
    <property type="evidence" value="ECO:0007669"/>
    <property type="project" value="UniProtKB-KW"/>
</dbReference>
<keyword evidence="5 9" id="KW-0479">Metal-binding</keyword>
<keyword evidence="6 10" id="KW-0560">Oxidoreductase</keyword>
<evidence type="ECO:0000256" key="10">
    <source>
        <dbReference type="RuleBase" id="RU000461"/>
    </source>
</evidence>
<dbReference type="Pfam" id="PF00067">
    <property type="entry name" value="p450"/>
    <property type="match status" value="1"/>
</dbReference>
<dbReference type="EMBL" id="KN824836">
    <property type="protein sequence ID" value="KIL00351.1"/>
    <property type="molecule type" value="Genomic_DNA"/>
</dbReference>
<evidence type="ECO:0000256" key="7">
    <source>
        <dbReference type="ARBA" id="ARBA00023004"/>
    </source>
</evidence>